<dbReference type="GO" id="GO:0006355">
    <property type="term" value="P:regulation of DNA-templated transcription"/>
    <property type="evidence" value="ECO:0007669"/>
    <property type="project" value="InterPro"/>
</dbReference>
<dbReference type="PROSITE" id="PS50113">
    <property type="entry name" value="PAC"/>
    <property type="match status" value="3"/>
</dbReference>
<dbReference type="GO" id="GO:0000155">
    <property type="term" value="F:phosphorelay sensor kinase activity"/>
    <property type="evidence" value="ECO:0007669"/>
    <property type="project" value="InterPro"/>
</dbReference>
<dbReference type="Pfam" id="PF08447">
    <property type="entry name" value="PAS_3"/>
    <property type="match status" value="2"/>
</dbReference>
<feature type="domain" description="PAS" evidence="8">
    <location>
        <begin position="162"/>
        <end position="232"/>
    </location>
</feature>
<dbReference type="CDD" id="cd00130">
    <property type="entry name" value="PAS"/>
    <property type="match status" value="3"/>
</dbReference>
<dbReference type="InterPro" id="IPR001789">
    <property type="entry name" value="Sig_transdc_resp-reg_receiver"/>
</dbReference>
<dbReference type="InterPro" id="IPR001610">
    <property type="entry name" value="PAC"/>
</dbReference>
<dbReference type="InterPro" id="IPR013655">
    <property type="entry name" value="PAS_fold_3"/>
</dbReference>
<dbReference type="Gene3D" id="3.30.450.20">
    <property type="entry name" value="PAS domain"/>
    <property type="match status" value="3"/>
</dbReference>
<dbReference type="SMART" id="SM00086">
    <property type="entry name" value="PAC"/>
    <property type="match status" value="3"/>
</dbReference>
<keyword evidence="10" id="KW-0418">Kinase</keyword>
<keyword evidence="11" id="KW-1185">Reference proteome</keyword>
<dbReference type="InterPro" id="IPR011006">
    <property type="entry name" value="CheY-like_superfamily"/>
</dbReference>
<reference evidence="11" key="1">
    <citation type="submission" date="2016-12" db="EMBL/GenBank/DDBJ databases">
        <title>Comparative genomics of four Isosphaeraceae planctomycetes: a common pool of plasmids and glycoside hydrolase genes.</title>
        <authorList>
            <person name="Ivanova A."/>
        </authorList>
    </citation>
    <scope>NUCLEOTIDE SEQUENCE [LARGE SCALE GENOMIC DNA]</scope>
    <source>
        <strain evidence="11">PX4</strain>
    </source>
</reference>
<dbReference type="InterPro" id="IPR000014">
    <property type="entry name" value="PAS"/>
</dbReference>
<feature type="region of interest" description="Disordered" evidence="5">
    <location>
        <begin position="1"/>
        <end position="30"/>
    </location>
</feature>
<feature type="domain" description="Response regulatory" evidence="7">
    <location>
        <begin position="682"/>
        <end position="798"/>
    </location>
</feature>
<dbReference type="Pfam" id="PF00989">
    <property type="entry name" value="PAS"/>
    <property type="match status" value="1"/>
</dbReference>
<evidence type="ECO:0000256" key="2">
    <source>
        <dbReference type="ARBA" id="ARBA00012438"/>
    </source>
</evidence>
<feature type="domain" description="Histidine kinase" evidence="6">
    <location>
        <begin position="432"/>
        <end position="650"/>
    </location>
</feature>
<dbReference type="InterPro" id="IPR004358">
    <property type="entry name" value="Sig_transdc_His_kin-like_C"/>
</dbReference>
<dbReference type="Gene3D" id="3.30.565.10">
    <property type="entry name" value="Histidine kinase-like ATPase, C-terminal domain"/>
    <property type="match status" value="1"/>
</dbReference>
<dbReference type="SMART" id="SM00091">
    <property type="entry name" value="PAS"/>
    <property type="match status" value="3"/>
</dbReference>
<dbReference type="NCBIfam" id="TIGR00229">
    <property type="entry name" value="sensory_box"/>
    <property type="match status" value="3"/>
</dbReference>
<evidence type="ECO:0000259" key="8">
    <source>
        <dbReference type="PROSITE" id="PS50112"/>
    </source>
</evidence>
<dbReference type="InterPro" id="IPR005467">
    <property type="entry name" value="His_kinase_dom"/>
</dbReference>
<proteinExistence type="predicted"/>
<dbReference type="FunFam" id="3.30.450.20:FF:000099">
    <property type="entry name" value="Sensory box sensor histidine kinase"/>
    <property type="match status" value="1"/>
</dbReference>
<evidence type="ECO:0000259" key="7">
    <source>
        <dbReference type="PROSITE" id="PS50110"/>
    </source>
</evidence>
<dbReference type="EMBL" id="CP019082">
    <property type="protein sequence ID" value="APW63668.1"/>
    <property type="molecule type" value="Genomic_DNA"/>
</dbReference>
<dbReference type="PANTHER" id="PTHR43547">
    <property type="entry name" value="TWO-COMPONENT HISTIDINE KINASE"/>
    <property type="match status" value="1"/>
</dbReference>
<dbReference type="PROSITE" id="PS50110">
    <property type="entry name" value="RESPONSE_REGULATORY"/>
    <property type="match status" value="1"/>
</dbReference>
<dbReference type="Proteomes" id="UP000186309">
    <property type="component" value="Chromosome"/>
</dbReference>
<keyword evidence="10" id="KW-0808">Transferase</keyword>
<name>A0A1U7CXP5_9BACT</name>
<dbReference type="InterPro" id="IPR003594">
    <property type="entry name" value="HATPase_dom"/>
</dbReference>
<dbReference type="SUPFAM" id="SSF55874">
    <property type="entry name" value="ATPase domain of HSP90 chaperone/DNA topoisomerase II/histidine kinase"/>
    <property type="match status" value="1"/>
</dbReference>
<dbReference type="Gene3D" id="3.40.50.2300">
    <property type="match status" value="1"/>
</dbReference>
<gene>
    <name evidence="10" type="primary">todS</name>
    <name evidence="10" type="ORF">BSF38_05242</name>
</gene>
<evidence type="ECO:0000313" key="10">
    <source>
        <dbReference type="EMBL" id="APW63668.1"/>
    </source>
</evidence>
<sequence length="804" mass="88389">MSQDVTNGESSREPASGVGRTQEETAASTYDDAVRSSEICLRLAAEAAGVGVFEWDARTDTVHWENDQIYRIFGRTREDSPINAAEYAAKVAHPDDAAAYQWALAEAARTGRFYYTGRFHRSDGSLRWVEMIGRMSRATDGTPLRMAGIVSDVTDRKNAQIESQTLAAIVASSDDAIVGKDLNGVITSWNRSAERIFGYSADEIIGRHITLLTPPGYDDDIARILSKIRRGERVEHFETRRRTKDGRILDLSITVSPIRNGEGMIVGASKVARDVTERNRTAAALKESEEHLRQLTDVLPQQVWTARPDGALDYVNTQTREFAGDIPVENGVVQWTNVVHPDDLPRSLEAWARSVDSGEPFEVEQRVMNKRSGEYCWHLSRARPVRDAKGRVTKWFGTNTDINDRKRSEVAERAARSEAETANRVKDDFLATLSHELRTPLNAILGWAKILRSGRAGEEDVRNGLDAIVRNAVSQVQIIEDLLDVSRIVSGNLKLEVRSVVIQEVVEAAIASVSPIAAAKSVSIRKLLDSLAGRVSGDPARLQQIVWNLLSNAVKFTPGGGKVQVLLERVNSHLEISVVDTGVGISPEFLPYVFDRFLQADSSTTRRHGGLGLGLAIVKHLVELHGGAVRAKSQGEGQGATFIVTLPITVVHPEQPSHSETRPRSWDQAEELCKDHMLEGVKVLVLDDEPDARNLIRRVLSDCKAEVALASSAQEALQLVEEFGPDVIVSDVGMPDEDGYDFIRQVRAKRSPRELPAAALTAFARADDRRLALFAGFQTHVAKPVDPEELVAVVASLAGRTETA</sequence>
<dbReference type="SUPFAM" id="SSF47384">
    <property type="entry name" value="Homodimeric domain of signal transducing histidine kinase"/>
    <property type="match status" value="1"/>
</dbReference>
<feature type="domain" description="PAS" evidence="8">
    <location>
        <begin position="288"/>
        <end position="358"/>
    </location>
</feature>
<dbReference type="InterPro" id="IPR035965">
    <property type="entry name" value="PAS-like_dom_sf"/>
</dbReference>
<evidence type="ECO:0000259" key="9">
    <source>
        <dbReference type="PROSITE" id="PS50113"/>
    </source>
</evidence>
<evidence type="ECO:0000256" key="5">
    <source>
        <dbReference type="SAM" id="MobiDB-lite"/>
    </source>
</evidence>
<dbReference type="Gene3D" id="2.10.70.100">
    <property type="match status" value="1"/>
</dbReference>
<organism evidence="10 11">
    <name type="scientific">Paludisphaera borealis</name>
    <dbReference type="NCBI Taxonomy" id="1387353"/>
    <lineage>
        <taxon>Bacteria</taxon>
        <taxon>Pseudomonadati</taxon>
        <taxon>Planctomycetota</taxon>
        <taxon>Planctomycetia</taxon>
        <taxon>Isosphaerales</taxon>
        <taxon>Isosphaeraceae</taxon>
        <taxon>Paludisphaera</taxon>
    </lineage>
</organism>
<evidence type="ECO:0000313" key="11">
    <source>
        <dbReference type="Proteomes" id="UP000186309"/>
    </source>
</evidence>
<evidence type="ECO:0000256" key="3">
    <source>
        <dbReference type="ARBA" id="ARBA00022553"/>
    </source>
</evidence>
<dbReference type="AlphaFoldDB" id="A0A1U7CXP5"/>
<dbReference type="RefSeq" id="WP_076349985.1">
    <property type="nucleotide sequence ID" value="NZ_CP019082.1"/>
</dbReference>
<feature type="domain" description="PAC" evidence="9">
    <location>
        <begin position="361"/>
        <end position="414"/>
    </location>
</feature>
<dbReference type="FunFam" id="3.30.565.10:FF:000010">
    <property type="entry name" value="Sensor histidine kinase RcsC"/>
    <property type="match status" value="1"/>
</dbReference>
<feature type="modified residue" description="4-aspartylphosphate" evidence="4">
    <location>
        <position position="731"/>
    </location>
</feature>
<dbReference type="InterPro" id="IPR036097">
    <property type="entry name" value="HisK_dim/P_sf"/>
</dbReference>
<protein>
    <recommendedName>
        <fullName evidence="2">histidine kinase</fullName>
        <ecNumber evidence="2">2.7.13.3</ecNumber>
    </recommendedName>
</protein>
<dbReference type="PRINTS" id="PR00344">
    <property type="entry name" value="BCTRLSENSOR"/>
</dbReference>
<keyword evidence="3 4" id="KW-0597">Phosphoprotein</keyword>
<evidence type="ECO:0000259" key="6">
    <source>
        <dbReference type="PROSITE" id="PS50109"/>
    </source>
</evidence>
<dbReference type="InterPro" id="IPR000700">
    <property type="entry name" value="PAS-assoc_C"/>
</dbReference>
<dbReference type="PROSITE" id="PS50112">
    <property type="entry name" value="PAS"/>
    <property type="match status" value="2"/>
</dbReference>
<dbReference type="PROSITE" id="PS50109">
    <property type="entry name" value="HIS_KIN"/>
    <property type="match status" value="1"/>
</dbReference>
<dbReference type="Pfam" id="PF00512">
    <property type="entry name" value="HisKA"/>
    <property type="match status" value="1"/>
</dbReference>
<dbReference type="OrthoDB" id="3272385at2"/>
<dbReference type="SUPFAM" id="SSF52172">
    <property type="entry name" value="CheY-like"/>
    <property type="match status" value="1"/>
</dbReference>
<dbReference type="InterPro" id="IPR003661">
    <property type="entry name" value="HisK_dim/P_dom"/>
</dbReference>
<dbReference type="PANTHER" id="PTHR43547:SF2">
    <property type="entry name" value="HYBRID SIGNAL TRANSDUCTION HISTIDINE KINASE C"/>
    <property type="match status" value="1"/>
</dbReference>
<dbReference type="InterPro" id="IPR036890">
    <property type="entry name" value="HATPase_C_sf"/>
</dbReference>
<evidence type="ECO:0000256" key="1">
    <source>
        <dbReference type="ARBA" id="ARBA00000085"/>
    </source>
</evidence>
<dbReference type="STRING" id="1387353.BSF38_05242"/>
<dbReference type="SUPFAM" id="SSF55785">
    <property type="entry name" value="PYP-like sensor domain (PAS domain)"/>
    <property type="match status" value="3"/>
</dbReference>
<evidence type="ECO:0000256" key="4">
    <source>
        <dbReference type="PROSITE-ProRule" id="PRU00169"/>
    </source>
</evidence>
<dbReference type="Gene3D" id="1.10.287.130">
    <property type="match status" value="1"/>
</dbReference>
<accession>A0A1U7CXP5</accession>
<dbReference type="SMART" id="SM00448">
    <property type="entry name" value="REC"/>
    <property type="match status" value="1"/>
</dbReference>
<feature type="domain" description="PAC" evidence="9">
    <location>
        <begin position="235"/>
        <end position="287"/>
    </location>
</feature>
<dbReference type="KEGG" id="pbor:BSF38_05242"/>
<dbReference type="Pfam" id="PF00072">
    <property type="entry name" value="Response_reg"/>
    <property type="match status" value="1"/>
</dbReference>
<dbReference type="EC" id="2.7.13.3" evidence="2"/>
<dbReference type="SMART" id="SM00387">
    <property type="entry name" value="HATPase_c"/>
    <property type="match status" value="1"/>
</dbReference>
<feature type="domain" description="PAC" evidence="9">
    <location>
        <begin position="113"/>
        <end position="165"/>
    </location>
</feature>
<dbReference type="CDD" id="cd16922">
    <property type="entry name" value="HATPase_EvgS-ArcB-TorS-like"/>
    <property type="match status" value="1"/>
</dbReference>
<dbReference type="SMART" id="SM00388">
    <property type="entry name" value="HisKA"/>
    <property type="match status" value="1"/>
</dbReference>
<dbReference type="Pfam" id="PF02518">
    <property type="entry name" value="HATPase_c"/>
    <property type="match status" value="1"/>
</dbReference>
<dbReference type="InterPro" id="IPR013767">
    <property type="entry name" value="PAS_fold"/>
</dbReference>
<comment type="catalytic activity">
    <reaction evidence="1">
        <text>ATP + protein L-histidine = ADP + protein N-phospho-L-histidine.</text>
        <dbReference type="EC" id="2.7.13.3"/>
    </reaction>
</comment>
<dbReference type="CDD" id="cd00082">
    <property type="entry name" value="HisKA"/>
    <property type="match status" value="1"/>
</dbReference>